<reference evidence="2 3" key="1">
    <citation type="submission" date="2020-05" db="EMBL/GenBank/DDBJ databases">
        <title>Identification and distribution of gene clusters putatively required for synthesis of sphingolipid metabolism inhibitors in phylogenetically diverse species of the filamentous fungus Fusarium.</title>
        <authorList>
            <person name="Kim H.-S."/>
            <person name="Busman M."/>
            <person name="Brown D.W."/>
            <person name="Divon H."/>
            <person name="Uhlig S."/>
            <person name="Proctor R.H."/>
        </authorList>
    </citation>
    <scope>NUCLEOTIDE SEQUENCE [LARGE SCALE GENOMIC DNA]</scope>
    <source>
        <strain evidence="2 3">NRRL 13617</strain>
    </source>
</reference>
<evidence type="ECO:0000256" key="1">
    <source>
        <dbReference type="SAM" id="MobiDB-lite"/>
    </source>
</evidence>
<evidence type="ECO:0000313" key="2">
    <source>
        <dbReference type="EMBL" id="KAF5571429.1"/>
    </source>
</evidence>
<protein>
    <submittedName>
        <fullName evidence="2">Uncharacterized protein</fullName>
    </submittedName>
</protein>
<gene>
    <name evidence="2" type="ORF">FPHYL_465</name>
</gene>
<keyword evidence="3" id="KW-1185">Reference proteome</keyword>
<organism evidence="2 3">
    <name type="scientific">Fusarium phyllophilum</name>
    <dbReference type="NCBI Taxonomy" id="47803"/>
    <lineage>
        <taxon>Eukaryota</taxon>
        <taxon>Fungi</taxon>
        <taxon>Dikarya</taxon>
        <taxon>Ascomycota</taxon>
        <taxon>Pezizomycotina</taxon>
        <taxon>Sordariomycetes</taxon>
        <taxon>Hypocreomycetidae</taxon>
        <taxon>Hypocreales</taxon>
        <taxon>Nectriaceae</taxon>
        <taxon>Fusarium</taxon>
        <taxon>Fusarium fujikuroi species complex</taxon>
    </lineage>
</organism>
<name>A0A8H5KDQ4_9HYPO</name>
<evidence type="ECO:0000313" key="3">
    <source>
        <dbReference type="Proteomes" id="UP000582016"/>
    </source>
</evidence>
<proteinExistence type="predicted"/>
<comment type="caution">
    <text evidence="2">The sequence shown here is derived from an EMBL/GenBank/DDBJ whole genome shotgun (WGS) entry which is preliminary data.</text>
</comment>
<accession>A0A8H5KDQ4</accession>
<sequence>MTATRSQKRKAEDDESQDQAPTATGRPTKIVLVKGVKGGKRPKVARDDDDQVTVPAPPATVYRHSKLKKIVIRNKSSLNQSMYPMVIPVVFRGVQVREPEEKPLAFTFRCALRPKCPDSKESVLPAQQPVPGAVQKKRIAPTLVKAG</sequence>
<dbReference type="AlphaFoldDB" id="A0A8H5KDQ4"/>
<dbReference type="Proteomes" id="UP000582016">
    <property type="component" value="Unassembled WGS sequence"/>
</dbReference>
<feature type="region of interest" description="Disordered" evidence="1">
    <location>
        <begin position="1"/>
        <end position="56"/>
    </location>
</feature>
<dbReference type="OrthoDB" id="5008623at2759"/>
<dbReference type="EMBL" id="JAAOAQ010000013">
    <property type="protein sequence ID" value="KAF5571429.1"/>
    <property type="molecule type" value="Genomic_DNA"/>
</dbReference>